<keyword evidence="1" id="KW-0472">Membrane</keyword>
<protein>
    <submittedName>
        <fullName evidence="3">5047_t:CDS:1</fullName>
    </submittedName>
</protein>
<keyword evidence="1" id="KW-1133">Transmembrane helix</keyword>
<evidence type="ECO:0000313" key="3">
    <source>
        <dbReference type="EMBL" id="CAG8497350.1"/>
    </source>
</evidence>
<reference evidence="3" key="1">
    <citation type="submission" date="2021-06" db="EMBL/GenBank/DDBJ databases">
        <authorList>
            <person name="Kallberg Y."/>
            <person name="Tangrot J."/>
            <person name="Rosling A."/>
        </authorList>
    </citation>
    <scope>NUCLEOTIDE SEQUENCE</scope>
    <source>
        <strain evidence="3">FL130A</strain>
    </source>
</reference>
<evidence type="ECO:0000313" key="4">
    <source>
        <dbReference type="Proteomes" id="UP000789508"/>
    </source>
</evidence>
<accession>A0A9N9EXU3</accession>
<dbReference type="InterPro" id="IPR025164">
    <property type="entry name" value="Toastrack_DUF4097"/>
</dbReference>
<proteinExistence type="predicted"/>
<sequence>MGTHTIGRSCGSIGIDNITPIKLNFDPAVYHGLNITSDGIFLPSEVQFYDNSDSKNVEIDLRLNSAKSSDISYDYMTNGATKIINLHESKTTWAFWDPTFYSSPKCGRARIDIHLPHLENITELLFDLGFLDVNFFTFSDPLKVSKLNVITSSGDIKLWNASIDKLSLSSNNGGNVKGDVVSVLRNLSVVTTKGDVALDINSANNTAIQVNTDNGNVELYLNHTFSGQYNISTTSGKLKTLNPNITNVKDAIGTVASSLSQNASLSISTKSGDIDVDFGGSKFYSLSAAESLQKTILISLRNLFVLWIVVFILGYPIQI</sequence>
<evidence type="ECO:0000256" key="1">
    <source>
        <dbReference type="SAM" id="Phobius"/>
    </source>
</evidence>
<dbReference type="AlphaFoldDB" id="A0A9N9EXU3"/>
<comment type="caution">
    <text evidence="3">The sequence shown here is derived from an EMBL/GenBank/DDBJ whole genome shotgun (WGS) entry which is preliminary data.</text>
</comment>
<name>A0A9N9EXU3_9GLOM</name>
<feature type="domain" description="DUF4097" evidence="2">
    <location>
        <begin position="53"/>
        <end position="278"/>
    </location>
</feature>
<organism evidence="3 4">
    <name type="scientific">Ambispora leptoticha</name>
    <dbReference type="NCBI Taxonomy" id="144679"/>
    <lineage>
        <taxon>Eukaryota</taxon>
        <taxon>Fungi</taxon>
        <taxon>Fungi incertae sedis</taxon>
        <taxon>Mucoromycota</taxon>
        <taxon>Glomeromycotina</taxon>
        <taxon>Glomeromycetes</taxon>
        <taxon>Archaeosporales</taxon>
        <taxon>Ambisporaceae</taxon>
        <taxon>Ambispora</taxon>
    </lineage>
</organism>
<dbReference type="Pfam" id="PF13349">
    <property type="entry name" value="DUF4097"/>
    <property type="match status" value="1"/>
</dbReference>
<gene>
    <name evidence="3" type="ORF">ALEPTO_LOCUS3301</name>
</gene>
<evidence type="ECO:0000259" key="2">
    <source>
        <dbReference type="Pfam" id="PF13349"/>
    </source>
</evidence>
<dbReference type="Proteomes" id="UP000789508">
    <property type="component" value="Unassembled WGS sequence"/>
</dbReference>
<keyword evidence="1" id="KW-0812">Transmembrane</keyword>
<keyword evidence="4" id="KW-1185">Reference proteome</keyword>
<dbReference type="EMBL" id="CAJVPS010000598">
    <property type="protein sequence ID" value="CAG8497350.1"/>
    <property type="molecule type" value="Genomic_DNA"/>
</dbReference>
<feature type="transmembrane region" description="Helical" evidence="1">
    <location>
        <begin position="296"/>
        <end position="317"/>
    </location>
</feature>
<dbReference type="OrthoDB" id="2404401at2759"/>